<dbReference type="EMBL" id="JADGJH010001616">
    <property type="protein sequence ID" value="KAJ3111592.1"/>
    <property type="molecule type" value="Genomic_DNA"/>
</dbReference>
<evidence type="ECO:0000256" key="7">
    <source>
        <dbReference type="ARBA" id="ARBA00022989"/>
    </source>
</evidence>
<dbReference type="SMART" id="SM00242">
    <property type="entry name" value="MYSc"/>
    <property type="match status" value="1"/>
</dbReference>
<evidence type="ECO:0000256" key="12">
    <source>
        <dbReference type="PROSITE-ProRule" id="PRU00782"/>
    </source>
</evidence>
<evidence type="ECO:0000256" key="3">
    <source>
        <dbReference type="ARBA" id="ARBA00022475"/>
    </source>
</evidence>
<feature type="transmembrane region" description="Helical" evidence="14">
    <location>
        <begin position="865"/>
        <end position="888"/>
    </location>
</feature>
<evidence type="ECO:0000259" key="15">
    <source>
        <dbReference type="PROSITE" id="PS51456"/>
    </source>
</evidence>
<keyword evidence="18" id="KW-1185">Reference proteome</keyword>
<feature type="domain" description="DEK-C" evidence="16">
    <location>
        <begin position="1783"/>
        <end position="1838"/>
    </location>
</feature>
<comment type="caution">
    <text evidence="17">The sequence shown here is derived from an EMBL/GenBank/DDBJ whole genome shotgun (WGS) entry which is preliminary data.</text>
</comment>
<dbReference type="Pfam" id="PF08766">
    <property type="entry name" value="DEK_C"/>
    <property type="match status" value="1"/>
</dbReference>
<protein>
    <recommendedName>
        <fullName evidence="2">chitin synthase</fullName>
        <ecNumber evidence="2">2.4.1.16</ecNumber>
    </recommendedName>
</protein>
<feature type="compositionally biased region" description="Low complexity" evidence="13">
    <location>
        <begin position="76"/>
        <end position="85"/>
    </location>
</feature>
<dbReference type="Gene3D" id="6.20.240.20">
    <property type="match status" value="1"/>
</dbReference>
<dbReference type="GO" id="GO:0031505">
    <property type="term" value="P:fungal-type cell wall organization"/>
    <property type="evidence" value="ECO:0007669"/>
    <property type="project" value="TreeGrafter"/>
</dbReference>
<keyword evidence="6 14" id="KW-0812">Transmembrane</keyword>
<comment type="similarity">
    <text evidence="12">Belongs to the TRAFAC class myosin-kinesin ATPase superfamily. Myosin family.</text>
</comment>
<gene>
    <name evidence="17" type="ORF">HK100_002635</name>
</gene>
<dbReference type="GO" id="GO:0003774">
    <property type="term" value="F:cytoskeletal motor activity"/>
    <property type="evidence" value="ECO:0007669"/>
    <property type="project" value="UniProtKB-UniRule"/>
</dbReference>
<dbReference type="GO" id="GO:0030428">
    <property type="term" value="C:cell septum"/>
    <property type="evidence" value="ECO:0007669"/>
    <property type="project" value="TreeGrafter"/>
</dbReference>
<dbReference type="InterPro" id="IPR004835">
    <property type="entry name" value="Chitin_synth"/>
</dbReference>
<dbReference type="CDD" id="cd04190">
    <property type="entry name" value="Chitin_synth_C"/>
    <property type="match status" value="1"/>
</dbReference>
<accession>A0AAD5SX91</accession>
<feature type="transmembrane region" description="Helical" evidence="14">
    <location>
        <begin position="1574"/>
        <end position="1597"/>
    </location>
</feature>
<evidence type="ECO:0000256" key="2">
    <source>
        <dbReference type="ARBA" id="ARBA00012543"/>
    </source>
</evidence>
<evidence type="ECO:0000256" key="11">
    <source>
        <dbReference type="ARBA" id="ARBA00023180"/>
    </source>
</evidence>
<name>A0AAD5SX91_9FUNG</name>
<dbReference type="Pfam" id="PF03142">
    <property type="entry name" value="Chitin_synth_2"/>
    <property type="match status" value="1"/>
</dbReference>
<evidence type="ECO:0000256" key="4">
    <source>
        <dbReference type="ARBA" id="ARBA00022676"/>
    </source>
</evidence>
<organism evidence="17 18">
    <name type="scientific">Physocladia obscura</name>
    <dbReference type="NCBI Taxonomy" id="109957"/>
    <lineage>
        <taxon>Eukaryota</taxon>
        <taxon>Fungi</taxon>
        <taxon>Fungi incertae sedis</taxon>
        <taxon>Chytridiomycota</taxon>
        <taxon>Chytridiomycota incertae sedis</taxon>
        <taxon>Chytridiomycetes</taxon>
        <taxon>Chytridiales</taxon>
        <taxon>Chytriomycetaceae</taxon>
        <taxon>Physocladia</taxon>
    </lineage>
</organism>
<dbReference type="PROSITE" id="PS51456">
    <property type="entry name" value="MYOSIN_MOTOR"/>
    <property type="match status" value="1"/>
</dbReference>
<keyword evidence="3" id="KW-1003">Cell membrane</keyword>
<sequence>MPRGQRRRRRLRRRLRPRQRRRHPFPRRCLRHVPPRCPLSVSLTRPPRLGGISSVGPRTSPSCCCESRLLHSLPITTNNKPTNTNSGDSDTGKSETRRLLTRHLCDMATVDPSSSASSGGGRKKKSKLVSAILRVDHLLAAFTRAPSPQNPWASCGAAYLEFQFSKKAKIVGLKVIDFLLDKARVTNSNSDAGSFAIFHMLLDGATSLEKSQWQLGDSHNYHYLNRSNYKIAADYSASGHSNQSPTSAISLDTLRESLKALGIGKRHQTQIFQVLAAILHLGNIDFVDDEDRKDEPCAIKNPQQLSLVADLLGVHPSTLETCLTYKSQIIRKDKISVFLDAKAASEQRDSLARALYSVVFSYLIEQTNNSLCVSDDSQWANFISVLDLPGSYYDADPSSLSNGHGFYRLMVNYSNARVEQFMIDQLFVIPKDVIKAEGLGVLPTLSSNKRELLEALDNNSTGLLRLIDVESVIGTKGSKLIEKLREANEKAELSSTHRKYISFASPESPASKKAKHLFTITHYSDTNAATNIIDSADNRPLYAVQYDARGFIDTNTDVLQSDFVSLIRGNTEHPGTSSPFLRGLFSDKMVATLMHSGDVGTVVAAAERGRLPSVKKSGLSASRADIKIDSTIGQSTRATLNGILETLATTQPWFIMHVKQTNDVAVMAKNLEAFSVSAISMNPAVLYSAAFRHSEFISRYSPVLAAFYNYNPSSSTTPRSQCEMVARNAQWDAKVAKVGVSKIFLGESVWKVLEDGLSALEEAEKEKAISAGNRAISIGGGAESEYGGESEYYGGSQADLFDGESHYESEFGAGGAIALGPLKKAVDVANAAEQGRLLQNAGVKSGAGGKSSEIVKKKKASAGRNFWICCTMTITWWIPPFCLSMCGMKSRDRRMAWREKFALCVIIAFINALILFIIIGIGLIVCPTQNVKSAGQISSKTDLNNNPLVYMYGKYYGAGAKYTSHISLGAGTLGFWEAQVFGQDISQMFDKSNFWSSYCPAYTKPSAFEYFPTQNTLIVSGKWYEHGVQSPTTDHLILMKDYIQGTVVWDSGSIANLISDSYRILTFNNKVFDVSAFYSTAYDDKNFFNQSTYVQEMFDKYSDTGGDCSFEMNYLMTVDAAAYANIVSCMDGLFYIGDIDHRNDLKCQISNYILLAASIILVMVIGVKFLAALQFGGKKIPEDHDKFVICMVPCYTEGEASLLKTLESLAELEYEDKHKLIFVVCDGMIIGSGNDRPTPRIVLDILGVDPSQDPESRSFESLGEGSKQHNVGKVYSGLYECAGRVVPYLVVVKVGRPSERQRPGNRGKRDSQLVLMRFLSRVHFNQPMNPLELEMYHHMKNIIGVDPSFYEYVFSVDADTEPFRDSLNRLISQMTRDSKIIGLCGETMLANERESWVSMMQVYEYYISHNLAKAFESLFGSVTCLPGCFSIYRIRTPVKNIPLLISPGVLQDYSENQVDTLHLKNLLYLGEDRYLTTLLLKHFPHMKTTFIADAKCKTVGPARFAVLLSQRRRWINSTIHNLMELLTLKQLCGVCCFDMRFVVFIDLAATLAGPSALAYIAYLVYAAISAPENFSFPLISILMIAAIYGFQIIIFLLKREWQHIGWMIVYLLCIPFSNLYIPVYAFWHFDDFSWGNTRIVVEDGQTKEVDADSEAYNPAEIPLQKWTEYDAERIKKIEANPPPPPSARSNTPSIIYGQGYQIPVPMYAGSAYAGSAYGGNSNYGTNAVPVFSSSAYGQQPVIVAQAPGSVYGGSQYVAIRPTMQMPHQLQMGSTYAPSTTNSQPSDEQLLMQIRQILSTADLMTVTRKSVREELTRINGIDLSARKEFIHACIDGVLKGEL</sequence>
<keyword evidence="10 12" id="KW-0505">Motor protein</keyword>
<dbReference type="SUPFAM" id="SSF52540">
    <property type="entry name" value="P-loop containing nucleoside triphosphate hydrolases"/>
    <property type="match status" value="1"/>
</dbReference>
<keyword evidence="11" id="KW-0325">Glycoprotein</keyword>
<keyword evidence="9 14" id="KW-0472">Membrane</keyword>
<dbReference type="PANTHER" id="PTHR22914">
    <property type="entry name" value="CHITIN SYNTHASE"/>
    <property type="match status" value="1"/>
</dbReference>
<keyword evidence="8 12" id="KW-0518">Myosin</keyword>
<dbReference type="SUPFAM" id="SSF109715">
    <property type="entry name" value="DEK C-terminal domain"/>
    <property type="match status" value="1"/>
</dbReference>
<reference evidence="17" key="1">
    <citation type="submission" date="2020-05" db="EMBL/GenBank/DDBJ databases">
        <title>Phylogenomic resolution of chytrid fungi.</title>
        <authorList>
            <person name="Stajich J.E."/>
            <person name="Amses K."/>
            <person name="Simmons R."/>
            <person name="Seto K."/>
            <person name="Myers J."/>
            <person name="Bonds A."/>
            <person name="Quandt C.A."/>
            <person name="Barry K."/>
            <person name="Liu P."/>
            <person name="Grigoriev I."/>
            <person name="Longcore J.E."/>
            <person name="James T.Y."/>
        </authorList>
    </citation>
    <scope>NUCLEOTIDE SEQUENCE</scope>
    <source>
        <strain evidence="17">JEL0513</strain>
    </source>
</reference>
<dbReference type="InterPro" id="IPR014876">
    <property type="entry name" value="DEK_C"/>
</dbReference>
<dbReference type="InterPro" id="IPR036961">
    <property type="entry name" value="Kinesin_motor_dom_sf"/>
</dbReference>
<dbReference type="GO" id="GO:0003779">
    <property type="term" value="F:actin binding"/>
    <property type="evidence" value="ECO:0007669"/>
    <property type="project" value="UniProtKB-KW"/>
</dbReference>
<dbReference type="GO" id="GO:0016459">
    <property type="term" value="C:myosin complex"/>
    <property type="evidence" value="ECO:0007669"/>
    <property type="project" value="UniProtKB-KW"/>
</dbReference>
<evidence type="ECO:0000256" key="8">
    <source>
        <dbReference type="ARBA" id="ARBA00023123"/>
    </source>
</evidence>
<dbReference type="Proteomes" id="UP001211907">
    <property type="component" value="Unassembled WGS sequence"/>
</dbReference>
<evidence type="ECO:0000256" key="1">
    <source>
        <dbReference type="ARBA" id="ARBA00004651"/>
    </source>
</evidence>
<evidence type="ECO:0000256" key="10">
    <source>
        <dbReference type="ARBA" id="ARBA00023175"/>
    </source>
</evidence>
<evidence type="ECO:0000256" key="13">
    <source>
        <dbReference type="SAM" id="MobiDB-lite"/>
    </source>
</evidence>
<comment type="caution">
    <text evidence="12">Lacks conserved residue(s) required for the propagation of feature annotation.</text>
</comment>
<dbReference type="Gene3D" id="1.20.120.720">
    <property type="entry name" value="Myosin VI head, motor domain, U50 subdomain"/>
    <property type="match status" value="1"/>
</dbReference>
<dbReference type="Gene3D" id="1.10.10.60">
    <property type="entry name" value="Homeodomain-like"/>
    <property type="match status" value="1"/>
</dbReference>
<proteinExistence type="inferred from homology"/>
<keyword evidence="4" id="KW-0328">Glycosyltransferase</keyword>
<dbReference type="InterPro" id="IPR029044">
    <property type="entry name" value="Nucleotide-diphossugar_trans"/>
</dbReference>
<keyword evidence="5" id="KW-0808">Transferase</keyword>
<feature type="transmembrane region" description="Helical" evidence="14">
    <location>
        <begin position="1547"/>
        <end position="1568"/>
    </location>
</feature>
<keyword evidence="7 14" id="KW-1133">Transmembrane helix</keyword>
<dbReference type="EC" id="2.4.1.16" evidence="2"/>
<dbReference type="Pfam" id="PF00063">
    <property type="entry name" value="Myosin_head"/>
    <property type="match status" value="1"/>
</dbReference>
<feature type="region of interest" description="Disordered" evidence="13">
    <location>
        <begin position="75"/>
        <end position="95"/>
    </location>
</feature>
<evidence type="ECO:0000256" key="14">
    <source>
        <dbReference type="SAM" id="Phobius"/>
    </source>
</evidence>
<dbReference type="InterPro" id="IPR027417">
    <property type="entry name" value="P-loop_NTPase"/>
</dbReference>
<dbReference type="GO" id="GO:0005886">
    <property type="term" value="C:plasma membrane"/>
    <property type="evidence" value="ECO:0007669"/>
    <property type="project" value="UniProtKB-SubCell"/>
</dbReference>
<keyword evidence="12" id="KW-0009">Actin-binding</keyword>
<feature type="region of interest" description="Disordered" evidence="13">
    <location>
        <begin position="1"/>
        <end position="24"/>
    </location>
</feature>
<feature type="transmembrane region" description="Helical" evidence="14">
    <location>
        <begin position="1604"/>
        <end position="1627"/>
    </location>
</feature>
<keyword evidence="12" id="KW-0067">ATP-binding</keyword>
<feature type="binding site" evidence="12">
    <location>
        <begin position="87"/>
        <end position="94"/>
    </location>
    <ligand>
        <name>ATP</name>
        <dbReference type="ChEBI" id="CHEBI:30616"/>
    </ligand>
</feature>
<dbReference type="InterPro" id="IPR001609">
    <property type="entry name" value="Myosin_head_motor_dom-like"/>
</dbReference>
<dbReference type="GO" id="GO:0004100">
    <property type="term" value="F:chitin synthase activity"/>
    <property type="evidence" value="ECO:0007669"/>
    <property type="project" value="UniProtKB-EC"/>
</dbReference>
<evidence type="ECO:0000259" key="16">
    <source>
        <dbReference type="PROSITE" id="PS51998"/>
    </source>
</evidence>
<dbReference type="Gene3D" id="1.20.58.530">
    <property type="match status" value="1"/>
</dbReference>
<feature type="transmembrane region" description="Helical" evidence="14">
    <location>
        <begin position="1152"/>
        <end position="1171"/>
    </location>
</feature>
<comment type="subcellular location">
    <subcellularLocation>
        <location evidence="1">Cell membrane</location>
        <topology evidence="1">Multi-pass membrane protein</topology>
    </subcellularLocation>
</comment>
<keyword evidence="12" id="KW-0547">Nucleotide-binding</keyword>
<dbReference type="GO" id="GO:0005524">
    <property type="term" value="F:ATP binding"/>
    <property type="evidence" value="ECO:0007669"/>
    <property type="project" value="UniProtKB-UniRule"/>
</dbReference>
<evidence type="ECO:0000313" key="17">
    <source>
        <dbReference type="EMBL" id="KAJ3111592.1"/>
    </source>
</evidence>
<dbReference type="PANTHER" id="PTHR22914:SF13">
    <property type="entry name" value="CHITIN SYNTHASE"/>
    <property type="match status" value="1"/>
</dbReference>
<evidence type="ECO:0000313" key="18">
    <source>
        <dbReference type="Proteomes" id="UP001211907"/>
    </source>
</evidence>
<dbReference type="Gene3D" id="3.40.850.10">
    <property type="entry name" value="Kinesin motor domain"/>
    <property type="match status" value="1"/>
</dbReference>
<feature type="domain" description="Myosin motor" evidence="15">
    <location>
        <begin position="1"/>
        <end position="758"/>
    </location>
</feature>
<evidence type="ECO:0000256" key="9">
    <source>
        <dbReference type="ARBA" id="ARBA00023136"/>
    </source>
</evidence>
<dbReference type="PROSITE" id="PS51998">
    <property type="entry name" value="DEK_C"/>
    <property type="match status" value="1"/>
</dbReference>
<dbReference type="GO" id="GO:0006031">
    <property type="term" value="P:chitin biosynthetic process"/>
    <property type="evidence" value="ECO:0007669"/>
    <property type="project" value="TreeGrafter"/>
</dbReference>
<dbReference type="SUPFAM" id="SSF53448">
    <property type="entry name" value="Nucleotide-diphospho-sugar transferases"/>
    <property type="match status" value="1"/>
</dbReference>
<evidence type="ECO:0000256" key="5">
    <source>
        <dbReference type="ARBA" id="ARBA00022679"/>
    </source>
</evidence>
<evidence type="ECO:0000256" key="6">
    <source>
        <dbReference type="ARBA" id="ARBA00022692"/>
    </source>
</evidence>
<feature type="transmembrane region" description="Helical" evidence="14">
    <location>
        <begin position="900"/>
        <end position="925"/>
    </location>
</feature>